<sequence length="210" mass="23778">MDPNNNRLHLNFGFNDRNGYNAATNNRAYPTTPSAFPQPIYQNQGPQDYVDAQNGAYNQGGYFMANPYPPQYSQAPYGQQQQQQQQHNLASPQPTYQSRMAYNANDGTNGLIQQFSNQDLNSTRTGFFGRSASPAQRPRTAGSSAPGQQQPAHLAPPMPRSPRTPAENEELQRYPERYSENVHKRGKAAKELVNVFFHENIERARDRNMR</sequence>
<keyword evidence="2" id="KW-0808">Transferase</keyword>
<name>A0A8H3N554_9EURO</name>
<protein>
    <submittedName>
        <fullName evidence="2">Serine/threonine-protein kinase cot-1</fullName>
    </submittedName>
</protein>
<feature type="compositionally biased region" description="Polar residues" evidence="1">
    <location>
        <begin position="141"/>
        <end position="151"/>
    </location>
</feature>
<dbReference type="AlphaFoldDB" id="A0A8H3N554"/>
<evidence type="ECO:0000313" key="3">
    <source>
        <dbReference type="Proteomes" id="UP000465221"/>
    </source>
</evidence>
<feature type="region of interest" description="Disordered" evidence="1">
    <location>
        <begin position="69"/>
        <end position="93"/>
    </location>
</feature>
<proteinExistence type="predicted"/>
<comment type="caution">
    <text evidence="2">The sequence shown here is derived from an EMBL/GenBank/DDBJ whole genome shotgun (WGS) entry which is preliminary data.</text>
</comment>
<organism evidence="2 3">
    <name type="scientific">Aspergillus udagawae</name>
    <dbReference type="NCBI Taxonomy" id="91492"/>
    <lineage>
        <taxon>Eukaryota</taxon>
        <taxon>Fungi</taxon>
        <taxon>Dikarya</taxon>
        <taxon>Ascomycota</taxon>
        <taxon>Pezizomycotina</taxon>
        <taxon>Eurotiomycetes</taxon>
        <taxon>Eurotiomycetidae</taxon>
        <taxon>Eurotiales</taxon>
        <taxon>Aspergillaceae</taxon>
        <taxon>Aspergillus</taxon>
        <taxon>Aspergillus subgen. Fumigati</taxon>
    </lineage>
</organism>
<evidence type="ECO:0000313" key="2">
    <source>
        <dbReference type="EMBL" id="GFF25457.1"/>
    </source>
</evidence>
<feature type="compositionally biased region" description="Low complexity" evidence="1">
    <location>
        <begin position="71"/>
        <end position="93"/>
    </location>
</feature>
<dbReference type="GO" id="GO:0016301">
    <property type="term" value="F:kinase activity"/>
    <property type="evidence" value="ECO:0007669"/>
    <property type="project" value="UniProtKB-KW"/>
</dbReference>
<evidence type="ECO:0000256" key="1">
    <source>
        <dbReference type="SAM" id="MobiDB-lite"/>
    </source>
</evidence>
<feature type="region of interest" description="Disordered" evidence="1">
    <location>
        <begin position="121"/>
        <end position="173"/>
    </location>
</feature>
<dbReference type="Proteomes" id="UP000465221">
    <property type="component" value="Unassembled WGS sequence"/>
</dbReference>
<reference evidence="2 3" key="1">
    <citation type="submission" date="2020-01" db="EMBL/GenBank/DDBJ databases">
        <title>Draft genome sequence of Aspergillus udagawae IFM 46972.</title>
        <authorList>
            <person name="Takahashi H."/>
            <person name="Yaguchi T."/>
        </authorList>
    </citation>
    <scope>NUCLEOTIDE SEQUENCE [LARGE SCALE GENOMIC DNA]</scope>
    <source>
        <strain evidence="2 3">IFM 46972</strain>
    </source>
</reference>
<accession>A0A8H3N554</accession>
<gene>
    <name evidence="2" type="ORF">IFM46972_01417</name>
</gene>
<keyword evidence="2" id="KW-0418">Kinase</keyword>
<dbReference type="EMBL" id="BLKC01000006">
    <property type="protein sequence ID" value="GFF25457.1"/>
    <property type="molecule type" value="Genomic_DNA"/>
</dbReference>